<dbReference type="InterPro" id="IPR009660">
    <property type="entry name" value="Phage_A500_Gp15"/>
</dbReference>
<protein>
    <recommendedName>
        <fullName evidence="2">Bacteriophage Gp15 protein</fullName>
    </recommendedName>
</protein>
<sequence length="206" mass="24712">MNNILIDELPTEWRGYQVNTDYTIGIQMLQAKYDRELTDYEKSDMFVWLMFADEDENGEEYLRDHPQGAELSECVEWFLSGWFHDNPDPDGDKMRTVDYDVDQWRIYADFRQIYGIDLAAGQSMHWWMFCGLLWNMPYKLSSFLQVVGKRQEKPTKGSTPEYREALKKAQKMYALDQPEQKKEYTKEETERIDDYDRMMAEIRGRK</sequence>
<evidence type="ECO:0000313" key="1">
    <source>
        <dbReference type="EMBL" id="DAD89611.1"/>
    </source>
</evidence>
<reference evidence="1" key="1">
    <citation type="journal article" date="2021" name="Proc. Natl. Acad. Sci. U.S.A.">
        <title>A Catalog of Tens of Thousands of Viruses from Human Metagenomes Reveals Hidden Associations with Chronic Diseases.</title>
        <authorList>
            <person name="Tisza M.J."/>
            <person name="Buck C.B."/>
        </authorList>
    </citation>
    <scope>NUCLEOTIDE SEQUENCE</scope>
    <source>
        <strain evidence="1">CtnFo11</strain>
    </source>
</reference>
<organism evidence="1">
    <name type="scientific">Siphoviridae sp. ctnFo11</name>
    <dbReference type="NCBI Taxonomy" id="2826454"/>
    <lineage>
        <taxon>Viruses</taxon>
        <taxon>Duplodnaviria</taxon>
        <taxon>Heunggongvirae</taxon>
        <taxon>Uroviricota</taxon>
        <taxon>Caudoviricetes</taxon>
    </lineage>
</organism>
<dbReference type="EMBL" id="BK015066">
    <property type="protein sequence ID" value="DAD89611.1"/>
    <property type="molecule type" value="Genomic_DNA"/>
</dbReference>
<dbReference type="Pfam" id="PF06854">
    <property type="entry name" value="Phage_Gp15"/>
    <property type="match status" value="1"/>
</dbReference>
<proteinExistence type="predicted"/>
<accession>A0A8S5N667</accession>
<name>A0A8S5N667_9CAUD</name>
<evidence type="ECO:0008006" key="2">
    <source>
        <dbReference type="Google" id="ProtNLM"/>
    </source>
</evidence>